<protein>
    <submittedName>
        <fullName evidence="1">Uncharacterized protein</fullName>
    </submittedName>
</protein>
<evidence type="ECO:0000313" key="1">
    <source>
        <dbReference type="EMBL" id="RZR73775.1"/>
    </source>
</evidence>
<sequence length="119" mass="12850">MLSIWSKLVWLITDLAAEEALAMVGCGGSARAQELWRSYLPVKAASTSKGDTDHSHLLIGCLPTGIVRVWRDERSPPRAIWYVAPNHGCCATLKAVPALSPVCFILLVDASNAFVSCLL</sequence>
<accession>A0A444FXB3</accession>
<name>A0A444FXB3_ENSVE</name>
<dbReference type="Proteomes" id="UP000290560">
    <property type="component" value="Unassembled WGS sequence"/>
</dbReference>
<organism evidence="1">
    <name type="scientific">Ensete ventricosum</name>
    <name type="common">Abyssinian banana</name>
    <name type="synonym">Musa ensete</name>
    <dbReference type="NCBI Taxonomy" id="4639"/>
    <lineage>
        <taxon>Eukaryota</taxon>
        <taxon>Viridiplantae</taxon>
        <taxon>Streptophyta</taxon>
        <taxon>Embryophyta</taxon>
        <taxon>Tracheophyta</taxon>
        <taxon>Spermatophyta</taxon>
        <taxon>Magnoliopsida</taxon>
        <taxon>Liliopsida</taxon>
        <taxon>Zingiberales</taxon>
        <taxon>Musaceae</taxon>
        <taxon>Ensete</taxon>
    </lineage>
</organism>
<proteinExistence type="predicted"/>
<dbReference type="AlphaFoldDB" id="A0A444FXB3"/>
<gene>
    <name evidence="1" type="ORF">BHM03_00028081</name>
</gene>
<reference evidence="1" key="1">
    <citation type="journal article" date="2018" name="Data Brief">
        <title>Genome sequence data from 17 accessions of Ensete ventricosum, a staple food crop for millions in Ethiopia.</title>
        <authorList>
            <person name="Yemataw Z."/>
            <person name="Muzemil S."/>
            <person name="Ambachew D."/>
            <person name="Tripathi L."/>
            <person name="Tesfaye K."/>
            <person name="Chala A."/>
            <person name="Farbos A."/>
            <person name="O'Neill P."/>
            <person name="Moore K."/>
            <person name="Grant M."/>
            <person name="Studholme D.J."/>
        </authorList>
    </citation>
    <scope>NUCLEOTIDE SEQUENCE [LARGE SCALE GENOMIC DNA]</scope>
    <source>
        <tissue evidence="1">Leaf</tissue>
    </source>
</reference>
<dbReference type="EMBL" id="KV876017">
    <property type="protein sequence ID" value="RZR73775.1"/>
    <property type="molecule type" value="Genomic_DNA"/>
</dbReference>